<sequence length="178" mass="21199">MCIITELKAGDEKALKSLFDEYQHAVYYYVFDKTKSVYCSKEVVQLSFIKLWKYRHNLKENVDISYQLFRIVRTTMIDELRKIQSNYCIENLSHSQTQTEELEETISYNDTRKKLERLIGLMPPLRQRVFYLSRINNYSHKEIAQMLSISPKTVENHISLALKFIRPFFTLILLLSTI</sequence>
<evidence type="ECO:0000256" key="4">
    <source>
        <dbReference type="ARBA" id="ARBA00023163"/>
    </source>
</evidence>
<dbReference type="InterPro" id="IPR014284">
    <property type="entry name" value="RNA_pol_sigma-70_dom"/>
</dbReference>
<keyword evidence="8" id="KW-1185">Reference proteome</keyword>
<dbReference type="InterPro" id="IPR007627">
    <property type="entry name" value="RNA_pol_sigma70_r2"/>
</dbReference>
<gene>
    <name evidence="7" type="ORF">OD355_03275</name>
</gene>
<protein>
    <submittedName>
        <fullName evidence="7">Sigma-70 family RNA polymerase sigma factor</fullName>
    </submittedName>
</protein>
<evidence type="ECO:0000256" key="1">
    <source>
        <dbReference type="ARBA" id="ARBA00010641"/>
    </source>
</evidence>
<evidence type="ECO:0000313" key="8">
    <source>
        <dbReference type="Proteomes" id="UP001209317"/>
    </source>
</evidence>
<dbReference type="SUPFAM" id="SSF88659">
    <property type="entry name" value="Sigma3 and sigma4 domains of RNA polymerase sigma factors"/>
    <property type="match status" value="1"/>
</dbReference>
<evidence type="ECO:0000313" key="7">
    <source>
        <dbReference type="EMBL" id="MCU7693532.1"/>
    </source>
</evidence>
<organism evidence="7 8">
    <name type="scientific">Haoranjiania flava</name>
    <dbReference type="NCBI Taxonomy" id="1856322"/>
    <lineage>
        <taxon>Bacteria</taxon>
        <taxon>Pseudomonadati</taxon>
        <taxon>Bacteroidota</taxon>
        <taxon>Chitinophagia</taxon>
        <taxon>Chitinophagales</taxon>
        <taxon>Chitinophagaceae</taxon>
        <taxon>Haoranjiania</taxon>
    </lineage>
</organism>
<dbReference type="InterPro" id="IPR039425">
    <property type="entry name" value="RNA_pol_sigma-70-like"/>
</dbReference>
<dbReference type="Pfam" id="PF04542">
    <property type="entry name" value="Sigma70_r2"/>
    <property type="match status" value="1"/>
</dbReference>
<dbReference type="PANTHER" id="PTHR43133:SF46">
    <property type="entry name" value="RNA POLYMERASE SIGMA-70 FACTOR ECF SUBFAMILY"/>
    <property type="match status" value="1"/>
</dbReference>
<evidence type="ECO:0000259" key="5">
    <source>
        <dbReference type="Pfam" id="PF04542"/>
    </source>
</evidence>
<dbReference type="RefSeq" id="WP_263037020.1">
    <property type="nucleotide sequence ID" value="NZ_JAOTPL010000003.1"/>
</dbReference>
<keyword evidence="4" id="KW-0804">Transcription</keyword>
<dbReference type="GO" id="GO:0003677">
    <property type="term" value="F:DNA binding"/>
    <property type="evidence" value="ECO:0007669"/>
    <property type="project" value="InterPro"/>
</dbReference>
<dbReference type="InterPro" id="IPR013249">
    <property type="entry name" value="RNA_pol_sigma70_r4_t2"/>
</dbReference>
<dbReference type="InterPro" id="IPR036388">
    <property type="entry name" value="WH-like_DNA-bd_sf"/>
</dbReference>
<evidence type="ECO:0000256" key="3">
    <source>
        <dbReference type="ARBA" id="ARBA00023082"/>
    </source>
</evidence>
<feature type="domain" description="RNA polymerase sigma-70 region 2" evidence="5">
    <location>
        <begin position="18"/>
        <end position="83"/>
    </location>
</feature>
<proteinExistence type="inferred from homology"/>
<dbReference type="Gene3D" id="1.10.1740.10">
    <property type="match status" value="1"/>
</dbReference>
<reference evidence="7" key="1">
    <citation type="submission" date="2022-10" db="EMBL/GenBank/DDBJ databases">
        <authorList>
            <person name="Kim H.S."/>
            <person name="Kim J.-S."/>
            <person name="Suh M.K."/>
            <person name="Eom M.K."/>
            <person name="Lee J.-S."/>
        </authorList>
    </citation>
    <scope>NUCLEOTIDE SEQUENCE</scope>
    <source>
        <strain evidence="7">LIP-5</strain>
    </source>
</reference>
<comment type="similarity">
    <text evidence="1">Belongs to the sigma-70 factor family. ECF subfamily.</text>
</comment>
<dbReference type="Gene3D" id="1.10.10.10">
    <property type="entry name" value="Winged helix-like DNA-binding domain superfamily/Winged helix DNA-binding domain"/>
    <property type="match status" value="1"/>
</dbReference>
<keyword evidence="2" id="KW-0805">Transcription regulation</keyword>
<dbReference type="SUPFAM" id="SSF88946">
    <property type="entry name" value="Sigma2 domain of RNA polymerase sigma factors"/>
    <property type="match status" value="1"/>
</dbReference>
<dbReference type="NCBIfam" id="TIGR02937">
    <property type="entry name" value="sigma70-ECF"/>
    <property type="match status" value="1"/>
</dbReference>
<dbReference type="AlphaFoldDB" id="A0AAE3IK10"/>
<accession>A0AAE3IK10</accession>
<dbReference type="Proteomes" id="UP001209317">
    <property type="component" value="Unassembled WGS sequence"/>
</dbReference>
<dbReference type="InterPro" id="IPR013325">
    <property type="entry name" value="RNA_pol_sigma_r2"/>
</dbReference>
<name>A0AAE3IK10_9BACT</name>
<dbReference type="Pfam" id="PF08281">
    <property type="entry name" value="Sigma70_r4_2"/>
    <property type="match status" value="1"/>
</dbReference>
<evidence type="ECO:0000256" key="2">
    <source>
        <dbReference type="ARBA" id="ARBA00023015"/>
    </source>
</evidence>
<keyword evidence="3" id="KW-0731">Sigma factor</keyword>
<evidence type="ECO:0000259" key="6">
    <source>
        <dbReference type="Pfam" id="PF08281"/>
    </source>
</evidence>
<feature type="domain" description="RNA polymerase sigma factor 70 region 4 type 2" evidence="6">
    <location>
        <begin position="113"/>
        <end position="164"/>
    </location>
</feature>
<dbReference type="PANTHER" id="PTHR43133">
    <property type="entry name" value="RNA POLYMERASE ECF-TYPE SIGMA FACTO"/>
    <property type="match status" value="1"/>
</dbReference>
<comment type="caution">
    <text evidence="7">The sequence shown here is derived from an EMBL/GenBank/DDBJ whole genome shotgun (WGS) entry which is preliminary data.</text>
</comment>
<dbReference type="GO" id="GO:0016987">
    <property type="term" value="F:sigma factor activity"/>
    <property type="evidence" value="ECO:0007669"/>
    <property type="project" value="UniProtKB-KW"/>
</dbReference>
<dbReference type="InterPro" id="IPR013324">
    <property type="entry name" value="RNA_pol_sigma_r3/r4-like"/>
</dbReference>
<dbReference type="EMBL" id="JAOTPL010000003">
    <property type="protein sequence ID" value="MCU7693532.1"/>
    <property type="molecule type" value="Genomic_DNA"/>
</dbReference>
<dbReference type="GO" id="GO:0006352">
    <property type="term" value="P:DNA-templated transcription initiation"/>
    <property type="evidence" value="ECO:0007669"/>
    <property type="project" value="InterPro"/>
</dbReference>